<feature type="domain" description="ABC transmembrane type-1" evidence="12">
    <location>
        <begin position="2"/>
        <end position="280"/>
    </location>
</feature>
<keyword evidence="8 10" id="KW-1133">Transmembrane helix</keyword>
<dbReference type="PANTHER" id="PTHR24221:SF248">
    <property type="entry name" value="ABC TRANSPORTER TRANSMEMBRANE REGION"/>
    <property type="match status" value="1"/>
</dbReference>
<dbReference type="SUPFAM" id="SSF52540">
    <property type="entry name" value="P-loop containing nucleoside triphosphate hydrolases"/>
    <property type="match status" value="1"/>
</dbReference>
<keyword evidence="4" id="KW-1003">Cell membrane</keyword>
<dbReference type="Pfam" id="PF00664">
    <property type="entry name" value="ABC_membrane"/>
    <property type="match status" value="1"/>
</dbReference>
<organism evidence="13 14">
    <name type="scientific">Methylobacterium tardum</name>
    <dbReference type="NCBI Taxonomy" id="374432"/>
    <lineage>
        <taxon>Bacteria</taxon>
        <taxon>Pseudomonadati</taxon>
        <taxon>Pseudomonadota</taxon>
        <taxon>Alphaproteobacteria</taxon>
        <taxon>Hyphomicrobiales</taxon>
        <taxon>Methylobacteriaceae</taxon>
        <taxon>Methylobacterium</taxon>
    </lineage>
</organism>
<dbReference type="GO" id="GO:0140359">
    <property type="term" value="F:ABC-type transporter activity"/>
    <property type="evidence" value="ECO:0007669"/>
    <property type="project" value="InterPro"/>
</dbReference>
<evidence type="ECO:0000256" key="3">
    <source>
        <dbReference type="ARBA" id="ARBA00022448"/>
    </source>
</evidence>
<dbReference type="CDD" id="cd18586">
    <property type="entry name" value="ABC_6TM_PrtD_like"/>
    <property type="match status" value="1"/>
</dbReference>
<dbReference type="InterPro" id="IPR010128">
    <property type="entry name" value="ATPase_T1SS_PrtD-like"/>
</dbReference>
<dbReference type="Gene3D" id="3.40.50.300">
    <property type="entry name" value="P-loop containing nucleotide triphosphate hydrolases"/>
    <property type="match status" value="1"/>
</dbReference>
<evidence type="ECO:0000256" key="10">
    <source>
        <dbReference type="SAM" id="Phobius"/>
    </source>
</evidence>
<evidence type="ECO:0000259" key="12">
    <source>
        <dbReference type="PROSITE" id="PS50929"/>
    </source>
</evidence>
<evidence type="ECO:0000256" key="2">
    <source>
        <dbReference type="ARBA" id="ARBA00005417"/>
    </source>
</evidence>
<evidence type="ECO:0000313" key="13">
    <source>
        <dbReference type="EMBL" id="GLS68081.1"/>
    </source>
</evidence>
<feature type="transmembrane region" description="Helical" evidence="10">
    <location>
        <begin position="6"/>
        <end position="23"/>
    </location>
</feature>
<dbReference type="PROSITE" id="PS50893">
    <property type="entry name" value="ABC_TRANSPORTER_2"/>
    <property type="match status" value="1"/>
</dbReference>
<dbReference type="InterPro" id="IPR017871">
    <property type="entry name" value="ABC_transporter-like_CS"/>
</dbReference>
<comment type="subcellular location">
    <subcellularLocation>
        <location evidence="1">Cell membrane</location>
        <topology evidence="1">Multi-pass membrane protein</topology>
    </subcellularLocation>
</comment>
<dbReference type="GO" id="GO:0030253">
    <property type="term" value="P:protein secretion by the type I secretion system"/>
    <property type="evidence" value="ECO:0007669"/>
    <property type="project" value="InterPro"/>
</dbReference>
<dbReference type="GO" id="GO:0016887">
    <property type="term" value="F:ATP hydrolysis activity"/>
    <property type="evidence" value="ECO:0007669"/>
    <property type="project" value="InterPro"/>
</dbReference>
<dbReference type="InterPro" id="IPR003593">
    <property type="entry name" value="AAA+_ATPase"/>
</dbReference>
<evidence type="ECO:0000256" key="7">
    <source>
        <dbReference type="ARBA" id="ARBA00022840"/>
    </source>
</evidence>
<dbReference type="SUPFAM" id="SSF90123">
    <property type="entry name" value="ABC transporter transmembrane region"/>
    <property type="match status" value="1"/>
</dbReference>
<dbReference type="InterPro" id="IPR003439">
    <property type="entry name" value="ABC_transporter-like_ATP-bd"/>
</dbReference>
<dbReference type="InterPro" id="IPR027417">
    <property type="entry name" value="P-loop_NTPase"/>
</dbReference>
<evidence type="ECO:0000256" key="4">
    <source>
        <dbReference type="ARBA" id="ARBA00022475"/>
    </source>
</evidence>
<keyword evidence="3" id="KW-0813">Transport</keyword>
<accession>A0AA37WPD9</accession>
<evidence type="ECO:0000256" key="6">
    <source>
        <dbReference type="ARBA" id="ARBA00022741"/>
    </source>
</evidence>
<dbReference type="InterPro" id="IPR047957">
    <property type="entry name" value="ABC_AprD-like_6TM"/>
</dbReference>
<keyword evidence="6" id="KW-0547">Nucleotide-binding</keyword>
<dbReference type="GO" id="GO:0005524">
    <property type="term" value="F:ATP binding"/>
    <property type="evidence" value="ECO:0007669"/>
    <property type="project" value="UniProtKB-KW"/>
</dbReference>
<feature type="transmembrane region" description="Helical" evidence="10">
    <location>
        <begin position="35"/>
        <end position="55"/>
    </location>
</feature>
<dbReference type="SMART" id="SM00382">
    <property type="entry name" value="AAA"/>
    <property type="match status" value="1"/>
</dbReference>
<dbReference type="PROSITE" id="PS00211">
    <property type="entry name" value="ABC_TRANSPORTER_1"/>
    <property type="match status" value="1"/>
</dbReference>
<dbReference type="PANTHER" id="PTHR24221">
    <property type="entry name" value="ATP-BINDING CASSETTE SUB-FAMILY B"/>
    <property type="match status" value="1"/>
</dbReference>
<feature type="domain" description="ABC transporter" evidence="11">
    <location>
        <begin position="311"/>
        <end position="547"/>
    </location>
</feature>
<keyword evidence="7" id="KW-0067">ATP-binding</keyword>
<sequence length="564" mass="58918">MIGLSLFSALINVLYLTGSFYMLQVYDRVIPSRSVPTLIALSALAAVLYAGQAALDFCRQRVLARMARSLDERLSPRVFALVTRLPLMGQGGSMGLQPLRDLDQVRSFLAGSGPPGFFDLPWMPFYLAICFLFHPLIGLAATAGAVVLVLLTICTEEFTRRPVKAAALHGAARMSLAEASRRNAEVVAAMGMGGRLSARWSAVNQQHLDAHEHAGDVASGLGGASKVARMALQSGVLGLGAYLVIHGEASSGIIIAGSILSARALAPVELVIAHWKAFAGARQSWARLHELFAAVPETAEPLPLRRPASTLSVEALSLVPPGDQRIVVRDVSFALQSGSALGVIGPSASGKSSLARALVGVWRPARGSVRLDGAALDQWSPEALGRHVGYLPQDIELFEGTIGQNIARFAPDADPDTIIRAAEQAGVHGLIVRLSQGYDTRVGEGGMALSGGQRQRIGLARALYGDPFLVVLDEPNSNLDSEGEQALTRAIANVRARGGIAVIVAHRPSALAAVDQVLVMSGGEAQALGPKEQVLRPAAQAVAPATMPAPGGPVRPAAAAAGAV</sequence>
<dbReference type="InterPro" id="IPR011527">
    <property type="entry name" value="ABC1_TM_dom"/>
</dbReference>
<feature type="transmembrane region" description="Helical" evidence="10">
    <location>
        <begin position="125"/>
        <end position="151"/>
    </location>
</feature>
<comment type="caution">
    <text evidence="13">The sequence shown here is derived from an EMBL/GenBank/DDBJ whole genome shotgun (WGS) entry which is preliminary data.</text>
</comment>
<dbReference type="GO" id="GO:0034040">
    <property type="term" value="F:ATPase-coupled lipid transmembrane transporter activity"/>
    <property type="evidence" value="ECO:0007669"/>
    <property type="project" value="TreeGrafter"/>
</dbReference>
<dbReference type="Proteomes" id="UP001157440">
    <property type="component" value="Unassembled WGS sequence"/>
</dbReference>
<dbReference type="Pfam" id="PF00005">
    <property type="entry name" value="ABC_tran"/>
    <property type="match status" value="1"/>
</dbReference>
<dbReference type="FunFam" id="3.40.50.300:FF:001444">
    <property type="entry name" value="ABC transporter ATP-binding protein"/>
    <property type="match status" value="1"/>
</dbReference>
<dbReference type="GO" id="GO:0030256">
    <property type="term" value="C:type I protein secretion system complex"/>
    <property type="evidence" value="ECO:0007669"/>
    <property type="project" value="InterPro"/>
</dbReference>
<comment type="similarity">
    <text evidence="2">Belongs to the ABC transporter superfamily.</text>
</comment>
<dbReference type="InterPro" id="IPR036640">
    <property type="entry name" value="ABC1_TM_sf"/>
</dbReference>
<dbReference type="InterPro" id="IPR039421">
    <property type="entry name" value="Type_1_exporter"/>
</dbReference>
<dbReference type="CDD" id="cd03246">
    <property type="entry name" value="ABCC_Protease_Secretion"/>
    <property type="match status" value="1"/>
</dbReference>
<gene>
    <name evidence="13" type="ORF">GCM10007890_00920</name>
</gene>
<evidence type="ECO:0000256" key="5">
    <source>
        <dbReference type="ARBA" id="ARBA00022692"/>
    </source>
</evidence>
<name>A0AA37WPD9_9HYPH</name>
<dbReference type="AlphaFoldDB" id="A0AA37WPD9"/>
<evidence type="ECO:0000256" key="1">
    <source>
        <dbReference type="ARBA" id="ARBA00004651"/>
    </source>
</evidence>
<dbReference type="PROSITE" id="PS50929">
    <property type="entry name" value="ABC_TM1F"/>
    <property type="match status" value="1"/>
</dbReference>
<dbReference type="EMBL" id="BSPL01000003">
    <property type="protein sequence ID" value="GLS68081.1"/>
    <property type="molecule type" value="Genomic_DNA"/>
</dbReference>
<evidence type="ECO:0000313" key="14">
    <source>
        <dbReference type="Proteomes" id="UP001157440"/>
    </source>
</evidence>
<reference evidence="14" key="1">
    <citation type="journal article" date="2019" name="Int. J. Syst. Evol. Microbiol.">
        <title>The Global Catalogue of Microorganisms (GCM) 10K type strain sequencing project: providing services to taxonomists for standard genome sequencing and annotation.</title>
        <authorList>
            <consortium name="The Broad Institute Genomics Platform"/>
            <consortium name="The Broad Institute Genome Sequencing Center for Infectious Disease"/>
            <person name="Wu L."/>
            <person name="Ma J."/>
        </authorList>
    </citation>
    <scope>NUCLEOTIDE SEQUENCE [LARGE SCALE GENOMIC DNA]</scope>
    <source>
        <strain evidence="14">NBRC 103632</strain>
    </source>
</reference>
<proteinExistence type="inferred from homology"/>
<dbReference type="NCBIfam" id="TIGR01842">
    <property type="entry name" value="type_I_sec_PrtD"/>
    <property type="match status" value="1"/>
</dbReference>
<evidence type="ECO:0000256" key="9">
    <source>
        <dbReference type="ARBA" id="ARBA00023136"/>
    </source>
</evidence>
<protein>
    <submittedName>
        <fullName evidence="13">Type I secretion protein</fullName>
    </submittedName>
</protein>
<keyword evidence="14" id="KW-1185">Reference proteome</keyword>
<dbReference type="GO" id="GO:0005886">
    <property type="term" value="C:plasma membrane"/>
    <property type="evidence" value="ECO:0007669"/>
    <property type="project" value="UniProtKB-SubCell"/>
</dbReference>
<evidence type="ECO:0000256" key="8">
    <source>
        <dbReference type="ARBA" id="ARBA00022989"/>
    </source>
</evidence>
<dbReference type="Gene3D" id="1.20.1560.10">
    <property type="entry name" value="ABC transporter type 1, transmembrane domain"/>
    <property type="match status" value="1"/>
</dbReference>
<evidence type="ECO:0000259" key="11">
    <source>
        <dbReference type="PROSITE" id="PS50893"/>
    </source>
</evidence>
<keyword evidence="9 10" id="KW-0472">Membrane</keyword>
<keyword evidence="5 10" id="KW-0812">Transmembrane</keyword>